<dbReference type="GO" id="GO:0016887">
    <property type="term" value="F:ATP hydrolysis activity"/>
    <property type="evidence" value="ECO:0007669"/>
    <property type="project" value="InterPro"/>
</dbReference>
<dbReference type="Proteomes" id="UP000049855">
    <property type="component" value="Unassembled WGS sequence"/>
</dbReference>
<protein>
    <submittedName>
        <fullName evidence="4">Stage IV sporulation protein A</fullName>
    </submittedName>
</protein>
<feature type="domain" description="Stage IV sporulation protein A ATPase" evidence="1">
    <location>
        <begin position="37"/>
        <end position="273"/>
    </location>
</feature>
<dbReference type="Pfam" id="PF20439">
    <property type="entry name" value="SpoIVA_C"/>
    <property type="match status" value="1"/>
</dbReference>
<dbReference type="InterPro" id="IPR027417">
    <property type="entry name" value="P-loop_NTPase"/>
</dbReference>
<dbReference type="InterPro" id="IPR046840">
    <property type="entry name" value="SpoIVA_C"/>
</dbReference>
<dbReference type="AlphaFoldDB" id="A0A0U1L4X9"/>
<dbReference type="NCBIfam" id="TIGR02836">
    <property type="entry name" value="spore_IV_A"/>
    <property type="match status" value="1"/>
</dbReference>
<feature type="domain" description="Stage IV sporulation protein A middle" evidence="2">
    <location>
        <begin position="274"/>
        <end position="452"/>
    </location>
</feature>
<evidence type="ECO:0000259" key="2">
    <source>
        <dbReference type="Pfam" id="PF20438"/>
    </source>
</evidence>
<dbReference type="EMBL" id="CTRP01000014">
    <property type="protein sequence ID" value="CQR74349.1"/>
    <property type="molecule type" value="Genomic_DNA"/>
</dbReference>
<evidence type="ECO:0000259" key="1">
    <source>
        <dbReference type="Pfam" id="PF09547"/>
    </source>
</evidence>
<dbReference type="InterPro" id="IPR014201">
    <property type="entry name" value="Spore_IV_A"/>
</dbReference>
<dbReference type="Pfam" id="PF20438">
    <property type="entry name" value="SpoIVA_middle"/>
    <property type="match status" value="1"/>
</dbReference>
<dbReference type="PIRSF" id="PIRSF007466">
    <property type="entry name" value="SpoIVA"/>
    <property type="match status" value="1"/>
</dbReference>
<proteinExistence type="predicted"/>
<name>A0A0U1L4X9_9FIRM</name>
<dbReference type="Pfam" id="PF09547">
    <property type="entry name" value="SpoIVA_ATPase"/>
    <property type="match status" value="1"/>
</dbReference>
<dbReference type="InterPro" id="IPR046841">
    <property type="entry name" value="SpoIVA_middle"/>
</dbReference>
<evidence type="ECO:0000313" key="5">
    <source>
        <dbReference type="Proteomes" id="UP000049855"/>
    </source>
</evidence>
<accession>A0A0U1L4X9</accession>
<keyword evidence="5" id="KW-1185">Reference proteome</keyword>
<dbReference type="GO" id="GO:0043934">
    <property type="term" value="P:sporulation"/>
    <property type="evidence" value="ECO:0007669"/>
    <property type="project" value="InterPro"/>
</dbReference>
<dbReference type="SUPFAM" id="SSF52540">
    <property type="entry name" value="P-loop containing nucleoside triphosphate hydrolases"/>
    <property type="match status" value="1"/>
</dbReference>
<dbReference type="InterPro" id="IPR046842">
    <property type="entry name" value="SpoIVA_ATPase"/>
</dbReference>
<feature type="domain" description="Sporulation stage IV protein A C-terminal" evidence="3">
    <location>
        <begin position="453"/>
        <end position="527"/>
    </location>
</feature>
<organism evidence="4 5">
    <name type="scientific">Sporomusa ovata</name>
    <dbReference type="NCBI Taxonomy" id="2378"/>
    <lineage>
        <taxon>Bacteria</taxon>
        <taxon>Bacillati</taxon>
        <taxon>Bacillota</taxon>
        <taxon>Negativicutes</taxon>
        <taxon>Selenomonadales</taxon>
        <taxon>Sporomusaceae</taxon>
        <taxon>Sporomusa</taxon>
    </lineage>
</organism>
<sequence length="528" mass="59901">MVSYFLVTILFLFCNIWSGLSYIYNDNYRNQGGIRQMEKFDLFRDIAERTGGDIYIGVVGPVRTGKSTFIKRFMETMVLPNITDPYDKERAKDELPQSAGGKTIMTTEPKFIPNEAVEINVKDNVNVRVRVVDCVGYTVDGALGYEEAEGPRMVLTPWFENEIPFQEAAEVGTRKVITEHSTIGLVVTTDGTVTDLSRDKYLLAEERVITELKELQKPFLVILNTGKPNAKETRELVAKLEGTYDVPVIPVDCAQLSHDDIYGILQEVLYEFPVREVNITLPKWVEELDKDHWLRQKFEGAVSNVVQYIRRLRDIDRAIDDLSGYDFVADVILHDMDLGSGIAVIEMTARTDLFYAVLEELTGFTITGEHHLLRLMKDLSVAKRQYDKISTALEEVEQTGYGIVPPQLDEMVLEEPEIIRTGNRFGVKLKASAPSLHIIRTDVQAEISPIIGTEKQSEELIQYLMREFEGEPEKIWRTNLFGKSLNELVREGIQNKLTSMPENAQMKLKDTLQKIVNDGSGGLICIIF</sequence>
<evidence type="ECO:0000313" key="4">
    <source>
        <dbReference type="EMBL" id="CQR74349.1"/>
    </source>
</evidence>
<gene>
    <name evidence="4" type="ORF">SpAn4DRAFT_0811</name>
</gene>
<reference evidence="5" key="1">
    <citation type="submission" date="2015-03" db="EMBL/GenBank/DDBJ databases">
        <authorList>
            <person name="Nijsse Bart"/>
        </authorList>
    </citation>
    <scope>NUCLEOTIDE SEQUENCE [LARGE SCALE GENOMIC DNA]</scope>
</reference>
<evidence type="ECO:0000259" key="3">
    <source>
        <dbReference type="Pfam" id="PF20439"/>
    </source>
</evidence>
<dbReference type="Gene3D" id="3.40.50.300">
    <property type="entry name" value="P-loop containing nucleotide triphosphate hydrolases"/>
    <property type="match status" value="1"/>
</dbReference>
<dbReference type="GO" id="GO:0005524">
    <property type="term" value="F:ATP binding"/>
    <property type="evidence" value="ECO:0007669"/>
    <property type="project" value="InterPro"/>
</dbReference>